<reference evidence="5" key="1">
    <citation type="submission" date="2023-06" db="EMBL/GenBank/DDBJ databases">
        <title>Survivors Of The Sea: Transcriptome response of Skeletonema marinoi to long-term dormancy.</title>
        <authorList>
            <person name="Pinder M.I.M."/>
            <person name="Kourtchenko O."/>
            <person name="Robertson E.K."/>
            <person name="Larsson T."/>
            <person name="Maumus F."/>
            <person name="Osuna-Cruz C.M."/>
            <person name="Vancaester E."/>
            <person name="Stenow R."/>
            <person name="Vandepoele K."/>
            <person name="Ploug H."/>
            <person name="Bruchert V."/>
            <person name="Godhe A."/>
            <person name="Topel M."/>
        </authorList>
    </citation>
    <scope>NUCLEOTIDE SEQUENCE</scope>
    <source>
        <strain evidence="5">R05AC</strain>
    </source>
</reference>
<feature type="compositionally biased region" description="Polar residues" evidence="2">
    <location>
        <begin position="1"/>
        <end position="12"/>
    </location>
</feature>
<dbReference type="InterPro" id="IPR039903">
    <property type="entry name" value="Zswim2"/>
</dbReference>
<evidence type="ECO:0000313" key="5">
    <source>
        <dbReference type="EMBL" id="KAK1740651.1"/>
    </source>
</evidence>
<keyword evidence="1" id="KW-0863">Zinc-finger</keyword>
<proteinExistence type="predicted"/>
<comment type="caution">
    <text evidence="5">The sequence shown here is derived from an EMBL/GenBank/DDBJ whole genome shotgun (WGS) entry which is preliminary data.</text>
</comment>
<protein>
    <submittedName>
        <fullName evidence="5">RING finger protein</fullName>
    </submittedName>
</protein>
<feature type="region of interest" description="Disordered" evidence="2">
    <location>
        <begin position="260"/>
        <end position="300"/>
    </location>
</feature>
<dbReference type="PROSITE" id="PS50966">
    <property type="entry name" value="ZF_SWIM"/>
    <property type="match status" value="1"/>
</dbReference>
<dbReference type="Pfam" id="PF04434">
    <property type="entry name" value="SWIM"/>
    <property type="match status" value="1"/>
</dbReference>
<sequence length="308" mass="33937">MAAAVESTTTIKSASVPVPPVVPPSAAPKRKAVTKAAPKEKRLKRFRSYPTNKIQERIDRALHQRLFLIDTSATLTCPHHGGSSIKFSVLGSTGNVYEVTIAKVPRCSCPDAAKGNLCKHLLFVMLKVVGLPANHHLVYQSAYLTEELDQIVTALQTRLERLGRDVVANEEVQKFHADLKKGIKCDEDGDNAVSRKEVDGEDCPICFDEFGSNLSQLTYCKGTCGTNFHKSCIQMWTRQSAHKSAGPTCPACRQQWEDVETGGKKAGGGSPSRSEGYDNLGRLQGQSTVRDTSSYHSPYDGYKRRRYY</sequence>
<feature type="region of interest" description="Disordered" evidence="2">
    <location>
        <begin position="1"/>
        <end position="38"/>
    </location>
</feature>
<dbReference type="EMBL" id="JATAAI010000015">
    <property type="protein sequence ID" value="KAK1740651.1"/>
    <property type="molecule type" value="Genomic_DNA"/>
</dbReference>
<accession>A0AAD9DAT6</accession>
<gene>
    <name evidence="5" type="ORF">QTG54_008746</name>
</gene>
<dbReference type="Pfam" id="PF13639">
    <property type="entry name" value="zf-RING_2"/>
    <property type="match status" value="1"/>
</dbReference>
<evidence type="ECO:0000256" key="1">
    <source>
        <dbReference type="PROSITE-ProRule" id="PRU00175"/>
    </source>
</evidence>
<keyword evidence="6" id="KW-1185">Reference proteome</keyword>
<dbReference type="PANTHER" id="PTHR21540:SF0">
    <property type="entry name" value="PHD FAMILY PROTEIN"/>
    <property type="match status" value="1"/>
</dbReference>
<dbReference type="Gene3D" id="3.30.40.10">
    <property type="entry name" value="Zinc/RING finger domain, C3HC4 (zinc finger)"/>
    <property type="match status" value="1"/>
</dbReference>
<dbReference type="GO" id="GO:0061630">
    <property type="term" value="F:ubiquitin protein ligase activity"/>
    <property type="evidence" value="ECO:0007669"/>
    <property type="project" value="InterPro"/>
</dbReference>
<dbReference type="PANTHER" id="PTHR21540">
    <property type="entry name" value="RING FINGER AND SWIM DOMAIN-CONTAINING PROTEIN 2"/>
    <property type="match status" value="1"/>
</dbReference>
<dbReference type="PROSITE" id="PS50089">
    <property type="entry name" value="ZF_RING_2"/>
    <property type="match status" value="1"/>
</dbReference>
<keyword evidence="1" id="KW-0862">Zinc</keyword>
<keyword evidence="1" id="KW-0479">Metal-binding</keyword>
<dbReference type="SUPFAM" id="SSF57850">
    <property type="entry name" value="RING/U-box"/>
    <property type="match status" value="1"/>
</dbReference>
<dbReference type="AlphaFoldDB" id="A0AAD9DAT6"/>
<feature type="compositionally biased region" description="Pro residues" evidence="2">
    <location>
        <begin position="17"/>
        <end position="26"/>
    </location>
</feature>
<organism evidence="5 6">
    <name type="scientific">Skeletonema marinoi</name>
    <dbReference type="NCBI Taxonomy" id="267567"/>
    <lineage>
        <taxon>Eukaryota</taxon>
        <taxon>Sar</taxon>
        <taxon>Stramenopiles</taxon>
        <taxon>Ochrophyta</taxon>
        <taxon>Bacillariophyta</taxon>
        <taxon>Coscinodiscophyceae</taxon>
        <taxon>Thalassiosirophycidae</taxon>
        <taxon>Thalassiosirales</taxon>
        <taxon>Skeletonemataceae</taxon>
        <taxon>Skeletonema</taxon>
        <taxon>Skeletonema marinoi-dohrnii complex</taxon>
    </lineage>
</organism>
<dbReference type="GO" id="GO:0008270">
    <property type="term" value="F:zinc ion binding"/>
    <property type="evidence" value="ECO:0007669"/>
    <property type="project" value="UniProtKB-KW"/>
</dbReference>
<evidence type="ECO:0000313" key="6">
    <source>
        <dbReference type="Proteomes" id="UP001224775"/>
    </source>
</evidence>
<feature type="compositionally biased region" description="Polar residues" evidence="2">
    <location>
        <begin position="284"/>
        <end position="296"/>
    </location>
</feature>
<feature type="domain" description="RING-type" evidence="3">
    <location>
        <begin position="203"/>
        <end position="253"/>
    </location>
</feature>
<dbReference type="InterPro" id="IPR007527">
    <property type="entry name" value="Znf_SWIM"/>
</dbReference>
<dbReference type="InterPro" id="IPR013083">
    <property type="entry name" value="Znf_RING/FYVE/PHD"/>
</dbReference>
<evidence type="ECO:0000256" key="2">
    <source>
        <dbReference type="SAM" id="MobiDB-lite"/>
    </source>
</evidence>
<evidence type="ECO:0000259" key="4">
    <source>
        <dbReference type="PROSITE" id="PS50966"/>
    </source>
</evidence>
<evidence type="ECO:0000259" key="3">
    <source>
        <dbReference type="PROSITE" id="PS50089"/>
    </source>
</evidence>
<dbReference type="InterPro" id="IPR001841">
    <property type="entry name" value="Znf_RING"/>
</dbReference>
<feature type="domain" description="SWIM-type" evidence="4">
    <location>
        <begin position="97"/>
        <end position="129"/>
    </location>
</feature>
<name>A0AAD9DAT6_9STRA</name>
<dbReference type="Proteomes" id="UP001224775">
    <property type="component" value="Unassembled WGS sequence"/>
</dbReference>